<evidence type="ECO:0000313" key="4">
    <source>
        <dbReference type="Proteomes" id="UP000317494"/>
    </source>
</evidence>
<evidence type="ECO:0000256" key="1">
    <source>
        <dbReference type="SAM" id="Phobius"/>
    </source>
</evidence>
<sequence>MQAAVLYYAAMLALMIASFQTQLPMACASEVGLSKFQSLEQRAPATTSLDHYGHYAEADNVRSASPIRSNMRNLQKRGPVKKELKRLWRVIKRTVKVVVAITVGFALTSATAVPVSLSMYLLGGAMWSLAVGAVLIMLSRAILTTLSFHLIVNGRSECPKWLWPLLILDPIDFDSTCELIDVLPI</sequence>
<gene>
    <name evidence="3" type="ORF">SeMB42_g04421</name>
</gene>
<keyword evidence="1" id="KW-0812">Transmembrane</keyword>
<name>A0A507CY75_9FUNG</name>
<feature type="transmembrane region" description="Helical" evidence="1">
    <location>
        <begin position="94"/>
        <end position="113"/>
    </location>
</feature>
<feature type="chain" id="PRO_5021197281" evidence="2">
    <location>
        <begin position="29"/>
        <end position="185"/>
    </location>
</feature>
<keyword evidence="1" id="KW-0472">Membrane</keyword>
<feature type="transmembrane region" description="Helical" evidence="1">
    <location>
        <begin position="119"/>
        <end position="138"/>
    </location>
</feature>
<reference evidence="3 4" key="1">
    <citation type="journal article" date="2019" name="Sci. Rep.">
        <title>Comparative genomics of chytrid fungi reveal insights into the obligate biotrophic and pathogenic lifestyle of Synchytrium endobioticum.</title>
        <authorList>
            <person name="van de Vossenberg B.T.L.H."/>
            <person name="Warris S."/>
            <person name="Nguyen H.D.T."/>
            <person name="van Gent-Pelzer M.P.E."/>
            <person name="Joly D.L."/>
            <person name="van de Geest H.C."/>
            <person name="Bonants P.J.M."/>
            <person name="Smith D.S."/>
            <person name="Levesque C.A."/>
            <person name="van der Lee T.A.J."/>
        </authorList>
    </citation>
    <scope>NUCLEOTIDE SEQUENCE [LARGE SCALE GENOMIC DNA]</scope>
    <source>
        <strain evidence="3 4">MB42</strain>
    </source>
</reference>
<dbReference type="Proteomes" id="UP000317494">
    <property type="component" value="Unassembled WGS sequence"/>
</dbReference>
<comment type="caution">
    <text evidence="3">The sequence shown here is derived from an EMBL/GenBank/DDBJ whole genome shotgun (WGS) entry which is preliminary data.</text>
</comment>
<keyword evidence="4" id="KW-1185">Reference proteome</keyword>
<evidence type="ECO:0000256" key="2">
    <source>
        <dbReference type="SAM" id="SignalP"/>
    </source>
</evidence>
<feature type="signal peptide" evidence="2">
    <location>
        <begin position="1"/>
        <end position="28"/>
    </location>
</feature>
<organism evidence="3 4">
    <name type="scientific">Synchytrium endobioticum</name>
    <dbReference type="NCBI Taxonomy" id="286115"/>
    <lineage>
        <taxon>Eukaryota</taxon>
        <taxon>Fungi</taxon>
        <taxon>Fungi incertae sedis</taxon>
        <taxon>Chytridiomycota</taxon>
        <taxon>Chytridiomycota incertae sedis</taxon>
        <taxon>Chytridiomycetes</taxon>
        <taxon>Synchytriales</taxon>
        <taxon>Synchytriaceae</taxon>
        <taxon>Synchytrium</taxon>
    </lineage>
</organism>
<dbReference type="VEuPathDB" id="FungiDB:SeMB42_g04421"/>
<keyword evidence="1" id="KW-1133">Transmembrane helix</keyword>
<dbReference type="EMBL" id="QEAN01000178">
    <property type="protein sequence ID" value="TPX44144.1"/>
    <property type="molecule type" value="Genomic_DNA"/>
</dbReference>
<dbReference type="AlphaFoldDB" id="A0A507CY75"/>
<proteinExistence type="predicted"/>
<evidence type="ECO:0000313" key="3">
    <source>
        <dbReference type="EMBL" id="TPX44144.1"/>
    </source>
</evidence>
<protein>
    <submittedName>
        <fullName evidence="3">Uncharacterized protein</fullName>
    </submittedName>
</protein>
<accession>A0A507CY75</accession>
<keyword evidence="2" id="KW-0732">Signal</keyword>